<gene>
    <name evidence="7" type="ORF">ABENE_12015</name>
</gene>
<evidence type="ECO:0000313" key="7">
    <source>
        <dbReference type="EMBL" id="ESQ90690.1"/>
    </source>
</evidence>
<comment type="function">
    <text evidence="4">Flagellin is the subunit protein which polymerizes to form the filaments of bacterial flagella.</text>
</comment>
<dbReference type="PATRIC" id="fig|1121022.4.peg.2436"/>
<keyword evidence="3 4" id="KW-0975">Bacterial flagellum</keyword>
<comment type="subcellular location">
    <subcellularLocation>
        <location evidence="4">Secreted</location>
    </subcellularLocation>
    <subcellularLocation>
        <location evidence="4">Bacterial flagellum</location>
    </subcellularLocation>
</comment>
<dbReference type="GO" id="GO:0005198">
    <property type="term" value="F:structural molecule activity"/>
    <property type="evidence" value="ECO:0007669"/>
    <property type="project" value="UniProtKB-UniRule"/>
</dbReference>
<dbReference type="AlphaFoldDB" id="V4PYP8"/>
<evidence type="ECO:0000313" key="8">
    <source>
        <dbReference type="Proteomes" id="UP000017837"/>
    </source>
</evidence>
<comment type="subunit">
    <text evidence="2">In C.crescentus, the flagellar filament is composed of multiple flagellins of 29 kDa; 27 kDa and 25 kDa.</text>
</comment>
<dbReference type="PRINTS" id="PR00207">
    <property type="entry name" value="FLAGELLIN"/>
</dbReference>
<evidence type="ECO:0000259" key="5">
    <source>
        <dbReference type="Pfam" id="PF00669"/>
    </source>
</evidence>
<evidence type="ECO:0000256" key="2">
    <source>
        <dbReference type="ARBA" id="ARBA00011829"/>
    </source>
</evidence>
<feature type="domain" description="Flagellin C-terminal" evidence="6">
    <location>
        <begin position="180"/>
        <end position="264"/>
    </location>
</feature>
<keyword evidence="4" id="KW-0964">Secreted</keyword>
<dbReference type="Pfam" id="PF00700">
    <property type="entry name" value="Flagellin_C"/>
    <property type="match status" value="1"/>
</dbReference>
<dbReference type="GO" id="GO:0009288">
    <property type="term" value="C:bacterial-type flagellum"/>
    <property type="evidence" value="ECO:0007669"/>
    <property type="project" value="UniProtKB-SubCell"/>
</dbReference>
<evidence type="ECO:0000256" key="1">
    <source>
        <dbReference type="ARBA" id="ARBA00005709"/>
    </source>
</evidence>
<dbReference type="Gene3D" id="1.20.1330.10">
    <property type="entry name" value="f41 fragment of flagellin, N-terminal domain"/>
    <property type="match status" value="1"/>
</dbReference>
<dbReference type="InterPro" id="IPR001492">
    <property type="entry name" value="Flagellin"/>
</dbReference>
<dbReference type="InterPro" id="IPR001029">
    <property type="entry name" value="Flagellin_N"/>
</dbReference>
<evidence type="ECO:0000256" key="3">
    <source>
        <dbReference type="ARBA" id="ARBA00023143"/>
    </source>
</evidence>
<dbReference type="PANTHER" id="PTHR42792">
    <property type="entry name" value="FLAGELLIN"/>
    <property type="match status" value="1"/>
</dbReference>
<dbReference type="Proteomes" id="UP000017837">
    <property type="component" value="Unassembled WGS sequence"/>
</dbReference>
<dbReference type="STRING" id="1121022.GCA_000376105_00299"/>
<accession>V4PYP8</accession>
<sequence length="265" mass="27311">MIALQNLNATNTKLEDAQQKISTGLAVSSAKDNASVYAIAQGQRSDLGGLKAVTDSLNRASSIADVSLAAGESVSDLLNQLREKVVGAMDSSIDTTSRNALNSDFKAILGQISHVVENATFNGSNIIDGSLPNAIQFIANADADSSITLSVRTIALGGPIITISAASDISTSSGASALLSKLDTSIDNLNANLGALGSQAKQIEGHLSFVSKLQDSITGGIGNLVDADMAKESSRLQALQVQQQLGTQALSIANQSPQQILSLFK</sequence>
<reference evidence="7 8" key="1">
    <citation type="journal article" date="2014" name="Nature">
        <title>Sequential evolution of bacterial morphology by co-option of a developmental regulator.</title>
        <authorList>
            <person name="Jiang C."/>
            <person name="Brown P.J."/>
            <person name="Ducret A."/>
            <person name="Brun Y.V."/>
        </authorList>
    </citation>
    <scope>NUCLEOTIDE SEQUENCE [LARGE SCALE GENOMIC DNA]</scope>
    <source>
        <strain evidence="7 8">DSM 16100</strain>
    </source>
</reference>
<evidence type="ECO:0000256" key="4">
    <source>
        <dbReference type="RuleBase" id="RU362073"/>
    </source>
</evidence>
<feature type="domain" description="Flagellin N-terminal" evidence="5">
    <location>
        <begin position="2"/>
        <end position="130"/>
    </location>
</feature>
<organism evidence="7 8">
    <name type="scientific">Asticcacaulis benevestitus DSM 16100 = ATCC BAA-896</name>
    <dbReference type="NCBI Taxonomy" id="1121022"/>
    <lineage>
        <taxon>Bacteria</taxon>
        <taxon>Pseudomonadati</taxon>
        <taxon>Pseudomonadota</taxon>
        <taxon>Alphaproteobacteria</taxon>
        <taxon>Caulobacterales</taxon>
        <taxon>Caulobacteraceae</taxon>
        <taxon>Asticcacaulis</taxon>
    </lineage>
</organism>
<proteinExistence type="inferred from homology"/>
<protein>
    <recommendedName>
        <fullName evidence="4">Flagellin</fullName>
    </recommendedName>
</protein>
<comment type="caution">
    <text evidence="7">The sequence shown here is derived from an EMBL/GenBank/DDBJ whole genome shotgun (WGS) entry which is preliminary data.</text>
</comment>
<dbReference type="eggNOG" id="COG1344">
    <property type="taxonomic scope" value="Bacteria"/>
</dbReference>
<dbReference type="PANTHER" id="PTHR42792:SF2">
    <property type="entry name" value="FLAGELLIN"/>
    <property type="match status" value="1"/>
</dbReference>
<dbReference type="Pfam" id="PF00669">
    <property type="entry name" value="Flagellin_N"/>
    <property type="match status" value="1"/>
</dbReference>
<name>V4PYP8_9CAUL</name>
<comment type="similarity">
    <text evidence="1 4">Belongs to the bacterial flagellin family.</text>
</comment>
<dbReference type="EMBL" id="AWGB01000022">
    <property type="protein sequence ID" value="ESQ90690.1"/>
    <property type="molecule type" value="Genomic_DNA"/>
</dbReference>
<keyword evidence="8" id="KW-1185">Reference proteome</keyword>
<evidence type="ECO:0000259" key="6">
    <source>
        <dbReference type="Pfam" id="PF00700"/>
    </source>
</evidence>
<dbReference type="SUPFAM" id="SSF64518">
    <property type="entry name" value="Phase 1 flagellin"/>
    <property type="match status" value="1"/>
</dbReference>
<dbReference type="InterPro" id="IPR046358">
    <property type="entry name" value="Flagellin_C"/>
</dbReference>
<dbReference type="GO" id="GO:0005576">
    <property type="term" value="C:extracellular region"/>
    <property type="evidence" value="ECO:0007669"/>
    <property type="project" value="UniProtKB-SubCell"/>
</dbReference>